<dbReference type="Gene3D" id="3.40.1400.10">
    <property type="entry name" value="Sugar-phosphate isomerase, RpiB/LacA/LacB"/>
    <property type="match status" value="1"/>
</dbReference>
<dbReference type="GO" id="GO:0004751">
    <property type="term" value="F:ribose-5-phosphate isomerase activity"/>
    <property type="evidence" value="ECO:0007669"/>
    <property type="project" value="UniProtKB-EC"/>
</dbReference>
<dbReference type="PANTHER" id="PTHR43732">
    <property type="entry name" value="RIBOSE 5-PHOSPHATE ISOMERASE-RELATED"/>
    <property type="match status" value="1"/>
</dbReference>
<evidence type="ECO:0000313" key="5">
    <source>
        <dbReference type="EMBL" id="PRP90553.1"/>
    </source>
</evidence>
<comment type="similarity">
    <text evidence="1">Belongs to the LacAB/RpiB family.</text>
</comment>
<keyword evidence="6" id="KW-1185">Reference proteome</keyword>
<dbReference type="EC" id="5.3.1.6" evidence="5"/>
<dbReference type="RefSeq" id="WP_106395526.1">
    <property type="nucleotide sequence ID" value="NZ_PVNK01000278.1"/>
</dbReference>
<dbReference type="InterPro" id="IPR036569">
    <property type="entry name" value="RpiB_LacA_LacB_sf"/>
</dbReference>
<comment type="caution">
    <text evidence="5">The sequence shown here is derived from an EMBL/GenBank/DDBJ whole genome shotgun (WGS) entry which is preliminary data.</text>
</comment>
<feature type="binding site" evidence="4">
    <location>
        <position position="138"/>
    </location>
    <ligand>
        <name>D-ribulose 5-phosphate</name>
        <dbReference type="ChEBI" id="CHEBI:58121"/>
    </ligand>
</feature>
<dbReference type="SUPFAM" id="SSF89623">
    <property type="entry name" value="Ribose/Galactose isomerase RpiB/AlsB"/>
    <property type="match status" value="1"/>
</dbReference>
<evidence type="ECO:0000256" key="2">
    <source>
        <dbReference type="ARBA" id="ARBA00023235"/>
    </source>
</evidence>
<dbReference type="PANTHER" id="PTHR43732:SF1">
    <property type="entry name" value="RIBOSE 5-PHOSPHATE ISOMERASE"/>
    <property type="match status" value="1"/>
</dbReference>
<organism evidence="5 6">
    <name type="scientific">Enhygromyxa salina</name>
    <dbReference type="NCBI Taxonomy" id="215803"/>
    <lineage>
        <taxon>Bacteria</taxon>
        <taxon>Pseudomonadati</taxon>
        <taxon>Myxococcota</taxon>
        <taxon>Polyangia</taxon>
        <taxon>Nannocystales</taxon>
        <taxon>Nannocystaceae</taxon>
        <taxon>Enhygromyxa</taxon>
    </lineage>
</organism>
<feature type="active site" description="Proton acceptor" evidence="3">
    <location>
        <position position="71"/>
    </location>
</feature>
<accession>A0A2S9XCG1</accession>
<keyword evidence="2 5" id="KW-0413">Isomerase</keyword>
<sequence length="154" mass="15962">MRFHVGSDHGGAALLEILVAALGEWGCSVLSRTGPAPGEKADYPKVAHEVATQVVRDREAGADDVFGLLVCGTGQGMAMTANKVPGVRAGVVSDGFSAKMIRAHNNANVLCLGERVLGSELAKHLLREFIDAEFEGGRHGARVALIGSLTGEGS</sequence>
<feature type="active site" description="Proton donor" evidence="3">
    <location>
        <position position="104"/>
    </location>
</feature>
<dbReference type="AlphaFoldDB" id="A0A2S9XCG1"/>
<dbReference type="Proteomes" id="UP000237968">
    <property type="component" value="Unassembled WGS sequence"/>
</dbReference>
<feature type="binding site" evidence="4">
    <location>
        <position position="115"/>
    </location>
    <ligand>
        <name>D-ribulose 5-phosphate</name>
        <dbReference type="ChEBI" id="CHEBI:58121"/>
    </ligand>
</feature>
<evidence type="ECO:0000313" key="6">
    <source>
        <dbReference type="Proteomes" id="UP000237968"/>
    </source>
</evidence>
<dbReference type="OrthoDB" id="1778624at2"/>
<dbReference type="NCBIfam" id="TIGR00689">
    <property type="entry name" value="rpiB_lacA_lacB"/>
    <property type="match status" value="1"/>
</dbReference>
<name>A0A2S9XCG1_9BACT</name>
<gene>
    <name evidence="5" type="primary">rpiB</name>
    <name evidence="5" type="ORF">ENSA5_63560</name>
</gene>
<dbReference type="GO" id="GO:0005975">
    <property type="term" value="P:carbohydrate metabolic process"/>
    <property type="evidence" value="ECO:0007669"/>
    <property type="project" value="InterPro"/>
</dbReference>
<evidence type="ECO:0000256" key="4">
    <source>
        <dbReference type="PIRSR" id="PIRSR005384-2"/>
    </source>
</evidence>
<evidence type="ECO:0000256" key="1">
    <source>
        <dbReference type="ARBA" id="ARBA00008754"/>
    </source>
</evidence>
<dbReference type="InterPro" id="IPR003500">
    <property type="entry name" value="RpiB_LacA_LacB"/>
</dbReference>
<feature type="binding site" evidence="4">
    <location>
        <position position="142"/>
    </location>
    <ligand>
        <name>D-ribulose 5-phosphate</name>
        <dbReference type="ChEBI" id="CHEBI:58121"/>
    </ligand>
</feature>
<feature type="binding site" evidence="4">
    <location>
        <begin position="8"/>
        <end position="9"/>
    </location>
    <ligand>
        <name>D-ribulose 5-phosphate</name>
        <dbReference type="ChEBI" id="CHEBI:58121"/>
    </ligand>
</feature>
<reference evidence="5 6" key="1">
    <citation type="submission" date="2018-03" db="EMBL/GenBank/DDBJ databases">
        <title>Draft Genome Sequences of the Obligatory Marine Myxobacteria Enhygromyxa salina SWB005.</title>
        <authorList>
            <person name="Poehlein A."/>
            <person name="Moghaddam J.A."/>
            <person name="Harms H."/>
            <person name="Alanjari M."/>
            <person name="Koenig G.M."/>
            <person name="Daniel R."/>
            <person name="Schaeberle T.F."/>
        </authorList>
    </citation>
    <scope>NUCLEOTIDE SEQUENCE [LARGE SCALE GENOMIC DNA]</scope>
    <source>
        <strain evidence="5 6">SWB005</strain>
    </source>
</reference>
<evidence type="ECO:0000256" key="3">
    <source>
        <dbReference type="PIRSR" id="PIRSR005384-1"/>
    </source>
</evidence>
<dbReference type="PIRSF" id="PIRSF005384">
    <property type="entry name" value="RpiB_LacA_B"/>
    <property type="match status" value="1"/>
</dbReference>
<feature type="binding site" evidence="4">
    <location>
        <position position="105"/>
    </location>
    <ligand>
        <name>D-ribulose 5-phosphate</name>
        <dbReference type="ChEBI" id="CHEBI:58121"/>
    </ligand>
</feature>
<dbReference type="EMBL" id="PVNK01000278">
    <property type="protein sequence ID" value="PRP90553.1"/>
    <property type="molecule type" value="Genomic_DNA"/>
</dbReference>
<dbReference type="NCBIfam" id="NF004051">
    <property type="entry name" value="PRK05571.1"/>
    <property type="match status" value="1"/>
</dbReference>
<protein>
    <submittedName>
        <fullName evidence="5">Ribose-5-phosphate isomerase B</fullName>
        <ecNumber evidence="5">5.3.1.6</ecNumber>
    </submittedName>
</protein>
<dbReference type="Pfam" id="PF02502">
    <property type="entry name" value="LacAB_rpiB"/>
    <property type="match status" value="1"/>
</dbReference>
<proteinExistence type="inferred from homology"/>
<feature type="binding site" evidence="4">
    <location>
        <begin position="72"/>
        <end position="76"/>
    </location>
    <ligand>
        <name>D-ribulose 5-phosphate</name>
        <dbReference type="ChEBI" id="CHEBI:58121"/>
    </ligand>
</feature>
<dbReference type="InterPro" id="IPR051812">
    <property type="entry name" value="SPI_LacAB/RpiB"/>
</dbReference>